<dbReference type="OrthoDB" id="5244965at2"/>
<organism evidence="1 2">
    <name type="scientific">Pseudomonas oryzihabitans</name>
    <dbReference type="NCBI Taxonomy" id="47885"/>
    <lineage>
        <taxon>Bacteria</taxon>
        <taxon>Pseudomonadati</taxon>
        <taxon>Pseudomonadota</taxon>
        <taxon>Gammaproteobacteria</taxon>
        <taxon>Pseudomonadales</taxon>
        <taxon>Pseudomonadaceae</taxon>
        <taxon>Pseudomonas</taxon>
    </lineage>
</organism>
<reference evidence="1 2" key="1">
    <citation type="submission" date="2016-04" db="EMBL/GenBank/DDBJ databases">
        <title>Draft Genome Sequences of Staphylococcus capitis Strain H36, S. capitis Strain H65, S. cohnii Strain H62, S. hominis Strain H69, Mycobacterium iranicum Strain H39, Plantibacter sp. Strain H53, Pseudomonas oryzihabitans Strain H72, and Microbacterium sp. Strain H83, isolated from residential settings.</title>
        <authorList>
            <person name="Lymperopoulou D."/>
            <person name="Adams R.I."/>
            <person name="Lindow S."/>
            <person name="Coil D.A."/>
            <person name="Jospin G."/>
            <person name="Eisen J.A."/>
        </authorList>
    </citation>
    <scope>NUCLEOTIDE SEQUENCE [LARGE SCALE GENOMIC DNA]</scope>
    <source>
        <strain evidence="1 2">H72</strain>
    </source>
</reference>
<dbReference type="Proteomes" id="UP000078356">
    <property type="component" value="Unassembled WGS sequence"/>
</dbReference>
<gene>
    <name evidence="1" type="ORF">A4V15_18770</name>
</gene>
<evidence type="ECO:0000313" key="2">
    <source>
        <dbReference type="Proteomes" id="UP000078356"/>
    </source>
</evidence>
<accession>A0A178LF48</accession>
<name>A0A178LF48_9PSED</name>
<comment type="caution">
    <text evidence="1">The sequence shown here is derived from an EMBL/GenBank/DDBJ whole genome shotgun (WGS) entry which is preliminary data.</text>
</comment>
<dbReference type="AlphaFoldDB" id="A0A178LF48"/>
<dbReference type="EMBL" id="LWCR01000017">
    <property type="protein sequence ID" value="OAN29150.1"/>
    <property type="molecule type" value="Genomic_DNA"/>
</dbReference>
<proteinExistence type="predicted"/>
<evidence type="ECO:0000313" key="1">
    <source>
        <dbReference type="EMBL" id="OAN29150.1"/>
    </source>
</evidence>
<protein>
    <submittedName>
        <fullName evidence="1">Uncharacterized protein</fullName>
    </submittedName>
</protein>
<sequence length="105" mass="11590">MRGTTAETGTALPVDVLAAIEAAHVMVRSAGDEDDGARVVVRLPGQGSWIHDNHETRERLANGFPELSEGQLERAYRFLVSRVAKTLREVNSAAAPRRTSWVHNW</sequence>
<dbReference type="RefSeq" id="WP_064308037.1">
    <property type="nucleotide sequence ID" value="NZ_LWCR01000017.1"/>
</dbReference>